<dbReference type="OrthoDB" id="7585428at2"/>
<dbReference type="AlphaFoldDB" id="A0A2T5JZ04"/>
<keyword evidence="2" id="KW-1185">Reference proteome</keyword>
<accession>A0A2T5JZ04</accession>
<name>A0A2T5JZ04_9RHOB</name>
<evidence type="ECO:0000313" key="1">
    <source>
        <dbReference type="EMBL" id="PTR15389.1"/>
    </source>
</evidence>
<gene>
    <name evidence="1" type="ORF">C8J28_114110</name>
</gene>
<comment type="caution">
    <text evidence="1">The sequence shown here is derived from an EMBL/GenBank/DDBJ whole genome shotgun (WGS) entry which is preliminary data.</text>
</comment>
<dbReference type="RefSeq" id="WP_108221495.1">
    <property type="nucleotide sequence ID" value="NZ_CP090021.1"/>
</dbReference>
<sequence length="157" mass="17069">MSVTVSVTGLRQLEAQLAKLSKAAGKAALRRALKTAAQPLADLAQSKAPVGDTRTLAPSITVGTRLSRRQAKRHRRMFRDDRASVEMFVGAGPLPSAHNQEFGNIHMAPQPFLRPAWDQDREALLERLRADLWQQVSKAVVRAEKRAARAAAKAAGG</sequence>
<evidence type="ECO:0000313" key="2">
    <source>
        <dbReference type="Proteomes" id="UP000244060"/>
    </source>
</evidence>
<protein>
    <submittedName>
        <fullName evidence="1">HK97 gp10 family phage protein</fullName>
    </submittedName>
</protein>
<reference evidence="1 2" key="1">
    <citation type="submission" date="2018-04" db="EMBL/GenBank/DDBJ databases">
        <title>Genomic Encyclopedia of Type Strains, Phase III (KMG-III): the genomes of soil and plant-associated and newly described type strains.</title>
        <authorList>
            <person name="Whitman W."/>
        </authorList>
    </citation>
    <scope>NUCLEOTIDE SEQUENCE [LARGE SCALE GENOMIC DNA]</scope>
    <source>
        <strain evidence="1 2">KA25</strain>
    </source>
</reference>
<dbReference type="InterPro" id="IPR010064">
    <property type="entry name" value="HK97-gp10_tail"/>
</dbReference>
<dbReference type="EMBL" id="QAOT01000014">
    <property type="protein sequence ID" value="PTR15389.1"/>
    <property type="molecule type" value="Genomic_DNA"/>
</dbReference>
<dbReference type="NCBIfam" id="TIGR01725">
    <property type="entry name" value="phge_HK97_gp10"/>
    <property type="match status" value="1"/>
</dbReference>
<dbReference type="Proteomes" id="UP000244060">
    <property type="component" value="Unassembled WGS sequence"/>
</dbReference>
<dbReference type="Pfam" id="PF04883">
    <property type="entry name" value="HK97-gp10_like"/>
    <property type="match status" value="1"/>
</dbReference>
<proteinExistence type="predicted"/>
<organism evidence="1 2">
    <name type="scientific">Cereibacter azotoformans</name>
    <dbReference type="NCBI Taxonomy" id="43057"/>
    <lineage>
        <taxon>Bacteria</taxon>
        <taxon>Pseudomonadati</taxon>
        <taxon>Pseudomonadota</taxon>
        <taxon>Alphaproteobacteria</taxon>
        <taxon>Rhodobacterales</taxon>
        <taxon>Paracoccaceae</taxon>
        <taxon>Cereibacter</taxon>
    </lineage>
</organism>